<dbReference type="InterPro" id="IPR004274">
    <property type="entry name" value="FCP1_dom"/>
</dbReference>
<evidence type="ECO:0000256" key="5">
    <source>
        <dbReference type="ARBA" id="ARBA00047761"/>
    </source>
</evidence>
<dbReference type="RefSeq" id="XP_001325656.1">
    <property type="nucleotide sequence ID" value="XM_001325621.1"/>
</dbReference>
<evidence type="ECO:0000256" key="3">
    <source>
        <dbReference type="ARBA" id="ARBA00022801"/>
    </source>
</evidence>
<dbReference type="InterPro" id="IPR036412">
    <property type="entry name" value="HAD-like_sf"/>
</dbReference>
<dbReference type="VEuPathDB" id="TrichDB:TVAG_206010"/>
<dbReference type="PANTHER" id="PTHR23081:SF36">
    <property type="entry name" value="RNA POLYMERASE II SUBUNIT A C-TERMINAL DOMAIN PHOSPHATASE"/>
    <property type="match status" value="1"/>
</dbReference>
<keyword evidence="3" id="KW-0378">Hydrolase</keyword>
<name>A2E1I6_TRIV3</name>
<dbReference type="STRING" id="5722.A2E1I6"/>
<keyword evidence="4" id="KW-0539">Nucleus</keyword>
<feature type="region of interest" description="Disordered" evidence="7">
    <location>
        <begin position="438"/>
        <end position="474"/>
    </location>
</feature>
<dbReference type="Pfam" id="PF03031">
    <property type="entry name" value="NIF"/>
    <property type="match status" value="1"/>
</dbReference>
<dbReference type="Gene3D" id="3.40.50.1000">
    <property type="entry name" value="HAD superfamily/HAD-like"/>
    <property type="match status" value="1"/>
</dbReference>
<feature type="domain" description="FCP1 homology" evidence="9">
    <location>
        <begin position="61"/>
        <end position="250"/>
    </location>
</feature>
<dbReference type="KEGG" id="tva:4771417"/>
<dbReference type="CDD" id="cd07521">
    <property type="entry name" value="HAD_FCP1-like"/>
    <property type="match status" value="1"/>
</dbReference>
<dbReference type="GO" id="GO:0008420">
    <property type="term" value="F:RNA polymerase II CTD heptapeptide repeat phosphatase activity"/>
    <property type="evidence" value="ECO:0000318"/>
    <property type="project" value="GO_Central"/>
</dbReference>
<comment type="subcellular location">
    <subcellularLocation>
        <location evidence="1">Nucleus</location>
    </subcellularLocation>
</comment>
<dbReference type="Pfam" id="PF00533">
    <property type="entry name" value="BRCT"/>
    <property type="match status" value="1"/>
</dbReference>
<dbReference type="InParanoid" id="A2E1I6"/>
<dbReference type="InterPro" id="IPR039189">
    <property type="entry name" value="Fcp1"/>
</dbReference>
<keyword evidence="11" id="KW-1185">Reference proteome</keyword>
<dbReference type="GO" id="GO:0005634">
    <property type="term" value="C:nucleus"/>
    <property type="evidence" value="ECO:0007669"/>
    <property type="project" value="UniProtKB-SubCell"/>
</dbReference>
<evidence type="ECO:0000256" key="4">
    <source>
        <dbReference type="ARBA" id="ARBA00023242"/>
    </source>
</evidence>
<feature type="domain" description="BRCT" evidence="8">
    <location>
        <begin position="284"/>
        <end position="374"/>
    </location>
</feature>
<gene>
    <name evidence="10" type="ORF">TVAG_206010</name>
</gene>
<dbReference type="EMBL" id="DS113285">
    <property type="protein sequence ID" value="EAY13433.1"/>
    <property type="molecule type" value="Genomic_DNA"/>
</dbReference>
<dbReference type="SUPFAM" id="SSF52113">
    <property type="entry name" value="BRCT domain"/>
    <property type="match status" value="1"/>
</dbReference>
<dbReference type="SMART" id="SM00577">
    <property type="entry name" value="CPDc"/>
    <property type="match status" value="1"/>
</dbReference>
<dbReference type="Gene3D" id="3.40.50.10190">
    <property type="entry name" value="BRCT domain"/>
    <property type="match status" value="1"/>
</dbReference>
<feature type="compositionally biased region" description="Acidic residues" evidence="7">
    <location>
        <begin position="438"/>
        <end position="451"/>
    </location>
</feature>
<dbReference type="SUPFAM" id="SSF56784">
    <property type="entry name" value="HAD-like"/>
    <property type="match status" value="1"/>
</dbReference>
<dbReference type="PANTHER" id="PTHR23081">
    <property type="entry name" value="RNA POLYMERASE II CTD PHOSPHATASE"/>
    <property type="match status" value="1"/>
</dbReference>
<evidence type="ECO:0000259" key="8">
    <source>
        <dbReference type="PROSITE" id="PS50172"/>
    </source>
</evidence>
<dbReference type="OrthoDB" id="10249888at2759"/>
<evidence type="ECO:0000256" key="7">
    <source>
        <dbReference type="SAM" id="MobiDB-lite"/>
    </source>
</evidence>
<dbReference type="FunFam" id="3.40.50.1000:FF:000618">
    <property type="match status" value="1"/>
</dbReference>
<feature type="compositionally biased region" description="Acidic residues" evidence="7">
    <location>
        <begin position="460"/>
        <end position="474"/>
    </location>
</feature>
<dbReference type="PROSITE" id="PS50969">
    <property type="entry name" value="FCP1"/>
    <property type="match status" value="1"/>
</dbReference>
<evidence type="ECO:0000256" key="2">
    <source>
        <dbReference type="ARBA" id="ARBA00013081"/>
    </source>
</evidence>
<protein>
    <recommendedName>
        <fullName evidence="2">protein-serine/threonine phosphatase</fullName>
        <ecNumber evidence="2">3.1.3.16</ecNumber>
    </recommendedName>
</protein>
<dbReference type="AlphaFoldDB" id="A2E1I6"/>
<evidence type="ECO:0000256" key="6">
    <source>
        <dbReference type="ARBA" id="ARBA00048336"/>
    </source>
</evidence>
<feature type="compositionally biased region" description="Acidic residues" evidence="7">
    <location>
        <begin position="383"/>
        <end position="392"/>
    </location>
</feature>
<comment type="catalytic activity">
    <reaction evidence="6">
        <text>O-phospho-L-threonyl-[protein] + H2O = L-threonyl-[protein] + phosphate</text>
        <dbReference type="Rhea" id="RHEA:47004"/>
        <dbReference type="Rhea" id="RHEA-COMP:11060"/>
        <dbReference type="Rhea" id="RHEA-COMP:11605"/>
        <dbReference type="ChEBI" id="CHEBI:15377"/>
        <dbReference type="ChEBI" id="CHEBI:30013"/>
        <dbReference type="ChEBI" id="CHEBI:43474"/>
        <dbReference type="ChEBI" id="CHEBI:61977"/>
        <dbReference type="EC" id="3.1.3.16"/>
    </reaction>
</comment>
<sequence>MSSEECKHSVVINYSCVQCGKPMDQTYLDKNYVRADPNSSVVMISFEEARNRNLQEEQRLIDAKKLSLVIDLDKTLIDTTEVRDHSEVEAIKKLDPHATEDDFFEFNMNQNLLIRYRPHVREFLASIAPYFDLQIYTLALPSYAHAILSKIDPDDKLFKNRIFSRTAEDFAMLREEAMRNRTDIVHKKNIKKLFPYSDKLVLVLDDSPEVWYCDDNKLFKGLVQIKRYSYFTRQGPNFPPTVNPDYVEDDILIQMRSVLIEVHDLFYKNYDPEQSHVIMTLHQRKAQVFEGKTFYFSGLSDADARSFTYLAEEFGALVVDSFTPYTTHIIVGEGGADEEVQKALKYNGVYVIYLKWLFECFIQYARLEESTYAAVGIPCPTDGPDELQEQPEAEVSSGDFDFGMDEAEDKEPSRNVQRLTYDDIKDDPDWMTKIMEIETDSEAENEEEEEGGCLCRYGNDEEEGGEEDCACEEE</sequence>
<feature type="region of interest" description="Disordered" evidence="7">
    <location>
        <begin position="382"/>
        <end position="415"/>
    </location>
</feature>
<organism evidence="10 11">
    <name type="scientific">Trichomonas vaginalis (strain ATCC PRA-98 / G3)</name>
    <dbReference type="NCBI Taxonomy" id="412133"/>
    <lineage>
        <taxon>Eukaryota</taxon>
        <taxon>Metamonada</taxon>
        <taxon>Parabasalia</taxon>
        <taxon>Trichomonadida</taxon>
        <taxon>Trichomonadidae</taxon>
        <taxon>Trichomonas</taxon>
    </lineage>
</organism>
<reference evidence="10" key="1">
    <citation type="submission" date="2006-10" db="EMBL/GenBank/DDBJ databases">
        <authorList>
            <person name="Amadeo P."/>
            <person name="Zhao Q."/>
            <person name="Wortman J."/>
            <person name="Fraser-Liggett C."/>
            <person name="Carlton J."/>
        </authorList>
    </citation>
    <scope>NUCLEOTIDE SEQUENCE</scope>
    <source>
        <strain evidence="10">G3</strain>
    </source>
</reference>
<dbReference type="eggNOG" id="KOG0323">
    <property type="taxonomic scope" value="Eukaryota"/>
</dbReference>
<evidence type="ECO:0000256" key="1">
    <source>
        <dbReference type="ARBA" id="ARBA00004123"/>
    </source>
</evidence>
<dbReference type="PROSITE" id="PS50172">
    <property type="entry name" value="BRCT"/>
    <property type="match status" value="1"/>
</dbReference>
<dbReference type="FunCoup" id="A2E1I6">
    <property type="interactions" value="341"/>
</dbReference>
<dbReference type="EC" id="3.1.3.16" evidence="2"/>
<dbReference type="VEuPathDB" id="TrichDB:TVAGG3_0519710"/>
<comment type="catalytic activity">
    <reaction evidence="5">
        <text>O-phospho-L-seryl-[protein] + H2O = L-seryl-[protein] + phosphate</text>
        <dbReference type="Rhea" id="RHEA:20629"/>
        <dbReference type="Rhea" id="RHEA-COMP:9863"/>
        <dbReference type="Rhea" id="RHEA-COMP:11604"/>
        <dbReference type="ChEBI" id="CHEBI:15377"/>
        <dbReference type="ChEBI" id="CHEBI:29999"/>
        <dbReference type="ChEBI" id="CHEBI:43474"/>
        <dbReference type="ChEBI" id="CHEBI:83421"/>
        <dbReference type="EC" id="3.1.3.16"/>
    </reaction>
</comment>
<evidence type="ECO:0000313" key="10">
    <source>
        <dbReference type="EMBL" id="EAY13433.1"/>
    </source>
</evidence>
<accession>A2E1I6</accession>
<dbReference type="InterPro" id="IPR036420">
    <property type="entry name" value="BRCT_dom_sf"/>
</dbReference>
<dbReference type="SMR" id="A2E1I6"/>
<evidence type="ECO:0000313" key="11">
    <source>
        <dbReference type="Proteomes" id="UP000001542"/>
    </source>
</evidence>
<dbReference type="InterPro" id="IPR001357">
    <property type="entry name" value="BRCT_dom"/>
</dbReference>
<dbReference type="FunFam" id="3.40.50.10190:FF:000179">
    <property type="entry name" value="NLI interacting factor-like phosphatase family protein"/>
    <property type="match status" value="1"/>
</dbReference>
<dbReference type="SMART" id="SM00292">
    <property type="entry name" value="BRCT"/>
    <property type="match status" value="1"/>
</dbReference>
<dbReference type="Proteomes" id="UP000001542">
    <property type="component" value="Unassembled WGS sequence"/>
</dbReference>
<proteinExistence type="predicted"/>
<evidence type="ECO:0000259" key="9">
    <source>
        <dbReference type="PROSITE" id="PS50969"/>
    </source>
</evidence>
<dbReference type="InterPro" id="IPR023214">
    <property type="entry name" value="HAD_sf"/>
</dbReference>
<dbReference type="OMA" id="LMDRYLY"/>
<reference evidence="10" key="2">
    <citation type="journal article" date="2007" name="Science">
        <title>Draft genome sequence of the sexually transmitted pathogen Trichomonas vaginalis.</title>
        <authorList>
            <person name="Carlton J.M."/>
            <person name="Hirt R.P."/>
            <person name="Silva J.C."/>
            <person name="Delcher A.L."/>
            <person name="Schatz M."/>
            <person name="Zhao Q."/>
            <person name="Wortman J.R."/>
            <person name="Bidwell S.L."/>
            <person name="Alsmark U.C.M."/>
            <person name="Besteiro S."/>
            <person name="Sicheritz-Ponten T."/>
            <person name="Noel C.J."/>
            <person name="Dacks J.B."/>
            <person name="Foster P.G."/>
            <person name="Simillion C."/>
            <person name="Van de Peer Y."/>
            <person name="Miranda-Saavedra D."/>
            <person name="Barton G.J."/>
            <person name="Westrop G.D."/>
            <person name="Mueller S."/>
            <person name="Dessi D."/>
            <person name="Fiori P.L."/>
            <person name="Ren Q."/>
            <person name="Paulsen I."/>
            <person name="Zhang H."/>
            <person name="Bastida-Corcuera F.D."/>
            <person name="Simoes-Barbosa A."/>
            <person name="Brown M.T."/>
            <person name="Hayes R.D."/>
            <person name="Mukherjee M."/>
            <person name="Okumura C.Y."/>
            <person name="Schneider R."/>
            <person name="Smith A.J."/>
            <person name="Vanacova S."/>
            <person name="Villalvazo M."/>
            <person name="Haas B.J."/>
            <person name="Pertea M."/>
            <person name="Feldblyum T.V."/>
            <person name="Utterback T.R."/>
            <person name="Shu C.L."/>
            <person name="Osoegawa K."/>
            <person name="de Jong P.J."/>
            <person name="Hrdy I."/>
            <person name="Horvathova L."/>
            <person name="Zubacova Z."/>
            <person name="Dolezal P."/>
            <person name="Malik S.B."/>
            <person name="Logsdon J.M. Jr."/>
            <person name="Henze K."/>
            <person name="Gupta A."/>
            <person name="Wang C.C."/>
            <person name="Dunne R.L."/>
            <person name="Upcroft J.A."/>
            <person name="Upcroft P."/>
            <person name="White O."/>
            <person name="Salzberg S.L."/>
            <person name="Tang P."/>
            <person name="Chiu C.-H."/>
            <person name="Lee Y.-S."/>
            <person name="Embley T.M."/>
            <person name="Coombs G.H."/>
            <person name="Mottram J.C."/>
            <person name="Tachezy J."/>
            <person name="Fraser-Liggett C.M."/>
            <person name="Johnson P.J."/>
        </authorList>
    </citation>
    <scope>NUCLEOTIDE SEQUENCE [LARGE SCALE GENOMIC DNA]</scope>
    <source>
        <strain evidence="10">G3</strain>
    </source>
</reference>